<dbReference type="Gene3D" id="3.30.1330.40">
    <property type="entry name" value="RutC-like"/>
    <property type="match status" value="1"/>
</dbReference>
<dbReference type="InterPro" id="IPR035959">
    <property type="entry name" value="RutC-like_sf"/>
</dbReference>
<dbReference type="RefSeq" id="WP_173033253.1">
    <property type="nucleotide sequence ID" value="NZ_AP022870.1"/>
</dbReference>
<dbReference type="InterPro" id="IPR006175">
    <property type="entry name" value="YjgF/YER057c/UK114"/>
</dbReference>
<dbReference type="SUPFAM" id="SSF55298">
    <property type="entry name" value="YjgF-like"/>
    <property type="match status" value="1"/>
</dbReference>
<dbReference type="PANTHER" id="PTHR11803">
    <property type="entry name" value="2-IMINOBUTANOATE/2-IMINOPROPANOATE DEAMINASE RIDA"/>
    <property type="match status" value="1"/>
</dbReference>
<keyword evidence="3" id="KW-1185">Reference proteome</keyword>
<reference evidence="2 3" key="1">
    <citation type="submission" date="2020-03" db="EMBL/GenBank/DDBJ databases">
        <title>Whole genome shotgun sequence of Phytohabitans flavus NBRC 107702.</title>
        <authorList>
            <person name="Komaki H."/>
            <person name="Tamura T."/>
        </authorList>
    </citation>
    <scope>NUCLEOTIDE SEQUENCE [LARGE SCALE GENOMIC DNA]</scope>
    <source>
        <strain evidence="2 3">NBRC 107702</strain>
    </source>
</reference>
<dbReference type="GO" id="GO:0019239">
    <property type="term" value="F:deaminase activity"/>
    <property type="evidence" value="ECO:0007669"/>
    <property type="project" value="TreeGrafter"/>
</dbReference>
<organism evidence="2 3">
    <name type="scientific">Phytohabitans flavus</name>
    <dbReference type="NCBI Taxonomy" id="1076124"/>
    <lineage>
        <taxon>Bacteria</taxon>
        <taxon>Bacillati</taxon>
        <taxon>Actinomycetota</taxon>
        <taxon>Actinomycetes</taxon>
        <taxon>Micromonosporales</taxon>
        <taxon>Micromonosporaceae</taxon>
    </lineage>
</organism>
<dbReference type="KEGG" id="pfla:Pflav_004190"/>
<dbReference type="Proteomes" id="UP000502508">
    <property type="component" value="Chromosome"/>
</dbReference>
<accession>A0A6F8XJN2</accession>
<dbReference type="AlphaFoldDB" id="A0A6F8XJN2"/>
<evidence type="ECO:0000256" key="1">
    <source>
        <dbReference type="ARBA" id="ARBA00010552"/>
    </source>
</evidence>
<reference evidence="2 3" key="2">
    <citation type="submission" date="2020-03" db="EMBL/GenBank/DDBJ databases">
        <authorList>
            <person name="Ichikawa N."/>
            <person name="Kimura A."/>
            <person name="Kitahashi Y."/>
            <person name="Uohara A."/>
        </authorList>
    </citation>
    <scope>NUCLEOTIDE SEQUENCE [LARGE SCALE GENOMIC DNA]</scope>
    <source>
        <strain evidence="2 3">NBRC 107702</strain>
    </source>
</reference>
<dbReference type="Pfam" id="PF01042">
    <property type="entry name" value="Ribonuc_L-PSP"/>
    <property type="match status" value="1"/>
</dbReference>
<sequence length="133" mass="14121">MPKEPLVAPGLAAPNGHFSQATVAEPGRMVFISGMTSRRADGTVAGVGDITEQTHQVCRNLAAAVEAAGGTLDDIARVDVYVRDIRDFAAIHEVRRQYFTGEPPASTMVEVSRFVHDDYLIEINAIAVLGGGA</sequence>
<evidence type="ECO:0000313" key="3">
    <source>
        <dbReference type="Proteomes" id="UP000502508"/>
    </source>
</evidence>
<evidence type="ECO:0008006" key="4">
    <source>
        <dbReference type="Google" id="ProtNLM"/>
    </source>
</evidence>
<comment type="similarity">
    <text evidence="1">Belongs to the RutC family.</text>
</comment>
<name>A0A6F8XJN2_9ACTN</name>
<dbReference type="PANTHER" id="PTHR11803:SF58">
    <property type="entry name" value="PROTEIN HMF1-RELATED"/>
    <property type="match status" value="1"/>
</dbReference>
<protein>
    <recommendedName>
        <fullName evidence="4">Enamine deaminase RidA</fullName>
    </recommendedName>
</protein>
<dbReference type="GO" id="GO:0005829">
    <property type="term" value="C:cytosol"/>
    <property type="evidence" value="ECO:0007669"/>
    <property type="project" value="TreeGrafter"/>
</dbReference>
<proteinExistence type="inferred from homology"/>
<dbReference type="EMBL" id="AP022870">
    <property type="protein sequence ID" value="BCB74009.1"/>
    <property type="molecule type" value="Genomic_DNA"/>
</dbReference>
<gene>
    <name evidence="2" type="ORF">Pflav_004190</name>
</gene>
<evidence type="ECO:0000313" key="2">
    <source>
        <dbReference type="EMBL" id="BCB74009.1"/>
    </source>
</evidence>
<dbReference type="CDD" id="cd00448">
    <property type="entry name" value="YjgF_YER057c_UK114_family"/>
    <property type="match status" value="1"/>
</dbReference>